<dbReference type="OrthoDB" id="212300at2"/>
<dbReference type="AlphaFoldDB" id="A0A1I2TM68"/>
<dbReference type="EMBL" id="FOPM01000007">
    <property type="protein sequence ID" value="SFG65229.1"/>
    <property type="molecule type" value="Genomic_DNA"/>
</dbReference>
<protein>
    <submittedName>
        <fullName evidence="1">Trypsin-like peptidase domain-containing protein</fullName>
    </submittedName>
</protein>
<sequence>MLSLLDQVPYLTVRIEANRLDGTKSTGTGFHFGVDLPSKGHMSLVGTNKHVLEGANIVVIHISQAGEDGMPIPGSYIRLDLENFQNIVELHPDPEVDLAMFPISAALNEMQKRGLRPFFRQLRSSDIPDAARTKTIRAIEEITMIGYPIGLWDSRNNFPIIRRGITATPFGSDYNGKKEFMVDTACFPGSSGSPVLIANSGMFTDSSGTTTAGERLMFLGVLWGGPQYTTEGNIIAKPVPTNYVPISVSSMPTNLGYCLKSERVLEMQRLLIQKWGSA</sequence>
<dbReference type="SUPFAM" id="SSF50494">
    <property type="entry name" value="Trypsin-like serine proteases"/>
    <property type="match status" value="1"/>
</dbReference>
<evidence type="ECO:0000313" key="2">
    <source>
        <dbReference type="Proteomes" id="UP000199229"/>
    </source>
</evidence>
<proteinExistence type="predicted"/>
<evidence type="ECO:0000313" key="1">
    <source>
        <dbReference type="EMBL" id="SFG65229.1"/>
    </source>
</evidence>
<dbReference type="Proteomes" id="UP000199229">
    <property type="component" value="Unassembled WGS sequence"/>
</dbReference>
<dbReference type="STRING" id="582675.SAMN05192565_107166"/>
<keyword evidence="2" id="KW-1185">Reference proteome</keyword>
<dbReference type="RefSeq" id="WP_091970772.1">
    <property type="nucleotide sequence ID" value="NZ_FOPM01000007.1"/>
</dbReference>
<organism evidence="1 2">
    <name type="scientific">Methylobacterium gossipiicola</name>
    <dbReference type="NCBI Taxonomy" id="582675"/>
    <lineage>
        <taxon>Bacteria</taxon>
        <taxon>Pseudomonadati</taxon>
        <taxon>Pseudomonadota</taxon>
        <taxon>Alphaproteobacteria</taxon>
        <taxon>Hyphomicrobiales</taxon>
        <taxon>Methylobacteriaceae</taxon>
        <taxon>Methylobacterium</taxon>
    </lineage>
</organism>
<name>A0A1I2TM68_9HYPH</name>
<dbReference type="Gene3D" id="2.40.10.120">
    <property type="match status" value="1"/>
</dbReference>
<accession>A0A1I2TM68</accession>
<dbReference type="Pfam" id="PF13365">
    <property type="entry name" value="Trypsin_2"/>
    <property type="match status" value="1"/>
</dbReference>
<reference evidence="2" key="1">
    <citation type="submission" date="2016-10" db="EMBL/GenBank/DDBJ databases">
        <authorList>
            <person name="Varghese N."/>
            <person name="Submissions S."/>
        </authorList>
    </citation>
    <scope>NUCLEOTIDE SEQUENCE [LARGE SCALE GENOMIC DNA]</scope>
    <source>
        <strain evidence="2">Gh-105</strain>
    </source>
</reference>
<dbReference type="InterPro" id="IPR009003">
    <property type="entry name" value="Peptidase_S1_PA"/>
</dbReference>
<gene>
    <name evidence="1" type="ORF">SAMN05192565_107166</name>
</gene>